<dbReference type="Pfam" id="PF13731">
    <property type="entry name" value="WxL"/>
    <property type="match status" value="1"/>
</dbReference>
<dbReference type="EMBL" id="JAEDXU010000006">
    <property type="protein sequence ID" value="MBP1047183.1"/>
    <property type="molecule type" value="Genomic_DNA"/>
</dbReference>
<feature type="domain" description="WxL" evidence="2">
    <location>
        <begin position="39"/>
        <end position="185"/>
    </location>
</feature>
<sequence>MGKNYKRFLCSCMMALFLAAVPVYGESNEETHVSVTDSRSPTGYLRINRINYVSFGEKILRKAADDYYADTDLILEIEDSRIEKSPWQLNLKLSPFINEKNEQLQGVSYHLGAGMVSGGKQAIIGQEYSSAGNTEGEEFSKVLVSEGTEKGVFTYTIKAADIWLHLPPKQPEGNFRSEKTWLLVDSI</sequence>
<keyword evidence="1" id="KW-0732">Signal</keyword>
<feature type="signal peptide" evidence="1">
    <location>
        <begin position="1"/>
        <end position="25"/>
    </location>
</feature>
<dbReference type="InterPro" id="IPR027994">
    <property type="entry name" value="WxL_dom"/>
</dbReference>
<comment type="caution">
    <text evidence="3">The sequence shown here is derived from an EMBL/GenBank/DDBJ whole genome shotgun (WGS) entry which is preliminary data.</text>
</comment>
<dbReference type="Proteomes" id="UP000673375">
    <property type="component" value="Unassembled WGS sequence"/>
</dbReference>
<feature type="chain" id="PRO_5046778170" evidence="1">
    <location>
        <begin position="26"/>
        <end position="187"/>
    </location>
</feature>
<accession>A0ABS4CLY1</accession>
<evidence type="ECO:0000313" key="3">
    <source>
        <dbReference type="EMBL" id="MBP1047183.1"/>
    </source>
</evidence>
<evidence type="ECO:0000259" key="2">
    <source>
        <dbReference type="Pfam" id="PF13731"/>
    </source>
</evidence>
<reference evidence="3 4" key="1">
    <citation type="submission" date="2020-12" db="EMBL/GenBank/DDBJ databases">
        <title>Vagococcus allomyrinae sp. nov. and Enterococcus lavae sp. nov., isolated from the larvae of Allomyrina dichotoma.</title>
        <authorList>
            <person name="Lee S.D."/>
        </authorList>
    </citation>
    <scope>NUCLEOTIDE SEQUENCE [LARGE SCALE GENOMIC DNA]</scope>
    <source>
        <strain evidence="3 4">BWM-S5</strain>
    </source>
</reference>
<evidence type="ECO:0000313" key="4">
    <source>
        <dbReference type="Proteomes" id="UP000673375"/>
    </source>
</evidence>
<organism evidence="3 4">
    <name type="scientific">Enterococcus larvae</name>
    <dbReference type="NCBI Taxonomy" id="2794352"/>
    <lineage>
        <taxon>Bacteria</taxon>
        <taxon>Bacillati</taxon>
        <taxon>Bacillota</taxon>
        <taxon>Bacilli</taxon>
        <taxon>Lactobacillales</taxon>
        <taxon>Enterococcaceae</taxon>
        <taxon>Enterococcus</taxon>
    </lineage>
</organism>
<dbReference type="RefSeq" id="WP_209557961.1">
    <property type="nucleotide sequence ID" value="NZ_JAEDXU010000006.1"/>
</dbReference>
<protein>
    <submittedName>
        <fullName evidence="3">WxL domain-containing protein</fullName>
    </submittedName>
</protein>
<evidence type="ECO:0000256" key="1">
    <source>
        <dbReference type="SAM" id="SignalP"/>
    </source>
</evidence>
<gene>
    <name evidence="3" type="ORF">I6N96_12950</name>
</gene>
<keyword evidence="4" id="KW-1185">Reference proteome</keyword>
<proteinExistence type="predicted"/>
<name>A0ABS4CLY1_9ENTE</name>